<dbReference type="CDD" id="cd05243">
    <property type="entry name" value="SDR_a5"/>
    <property type="match status" value="1"/>
</dbReference>
<reference evidence="2" key="1">
    <citation type="submission" date="2021-01" db="EMBL/GenBank/DDBJ databases">
        <title>KCTC 19127 draft genome.</title>
        <authorList>
            <person name="An D."/>
        </authorList>
    </citation>
    <scope>NUCLEOTIDE SEQUENCE</scope>
    <source>
        <strain evidence="2">KCTC 19127</strain>
    </source>
</reference>
<evidence type="ECO:0000313" key="2">
    <source>
        <dbReference type="EMBL" id="MBM9476365.1"/>
    </source>
</evidence>
<dbReference type="PANTHER" id="PTHR15020">
    <property type="entry name" value="FLAVIN REDUCTASE-RELATED"/>
    <property type="match status" value="1"/>
</dbReference>
<organism evidence="2 3">
    <name type="scientific">Nakamurella flavida</name>
    <dbReference type="NCBI Taxonomy" id="363630"/>
    <lineage>
        <taxon>Bacteria</taxon>
        <taxon>Bacillati</taxon>
        <taxon>Actinomycetota</taxon>
        <taxon>Actinomycetes</taxon>
        <taxon>Nakamurellales</taxon>
        <taxon>Nakamurellaceae</taxon>
        <taxon>Nakamurella</taxon>
    </lineage>
</organism>
<dbReference type="InterPro" id="IPR016040">
    <property type="entry name" value="NAD(P)-bd_dom"/>
</dbReference>
<dbReference type="EMBL" id="JAERWL010000007">
    <property type="protein sequence ID" value="MBM9476365.1"/>
    <property type="molecule type" value="Genomic_DNA"/>
</dbReference>
<dbReference type="Proteomes" id="UP000663801">
    <property type="component" value="Unassembled WGS sequence"/>
</dbReference>
<dbReference type="RefSeq" id="WP_205256481.1">
    <property type="nucleotide sequence ID" value="NZ_BAAAPV010000001.1"/>
</dbReference>
<dbReference type="SUPFAM" id="SSF51735">
    <property type="entry name" value="NAD(P)-binding Rossmann-fold domains"/>
    <property type="match status" value="1"/>
</dbReference>
<dbReference type="PANTHER" id="PTHR15020:SF50">
    <property type="entry name" value="UPF0659 PROTEIN YMR090W"/>
    <property type="match status" value="1"/>
</dbReference>
<name>A0A938YP19_9ACTN</name>
<sequence>MNVVIAGGHGKIALALSRLLAERGDRVIGLVRGHDHDDDLLAVGANPERFDLENDTADDLVGTLRGADAVVFAAGAGPDSGAARKDTVDRGGAVLLADAAQAAGVRRYLMVSAAGADGPADPGWGEVFTAYMAAKRAADDDLRARDLDWTVLRPGRLTDGAGTGRVALSAEPAPGEVPREDVAAVLLALLDRPETAGHTLELIGGDIAVEQAVAAVG</sequence>
<feature type="domain" description="NAD(P)-binding" evidence="1">
    <location>
        <begin position="7"/>
        <end position="193"/>
    </location>
</feature>
<proteinExistence type="predicted"/>
<dbReference type="Pfam" id="PF13460">
    <property type="entry name" value="NAD_binding_10"/>
    <property type="match status" value="1"/>
</dbReference>
<accession>A0A938YP19</accession>
<protein>
    <submittedName>
        <fullName evidence="2">SDR family oxidoreductase</fullName>
    </submittedName>
</protein>
<keyword evidence="3" id="KW-1185">Reference proteome</keyword>
<comment type="caution">
    <text evidence="2">The sequence shown here is derived from an EMBL/GenBank/DDBJ whole genome shotgun (WGS) entry which is preliminary data.</text>
</comment>
<dbReference type="Gene3D" id="3.40.50.720">
    <property type="entry name" value="NAD(P)-binding Rossmann-like Domain"/>
    <property type="match status" value="1"/>
</dbReference>
<evidence type="ECO:0000259" key="1">
    <source>
        <dbReference type="Pfam" id="PF13460"/>
    </source>
</evidence>
<gene>
    <name evidence="2" type="ORF">JL107_07930</name>
</gene>
<dbReference type="InterPro" id="IPR036291">
    <property type="entry name" value="NAD(P)-bd_dom_sf"/>
</dbReference>
<evidence type="ECO:0000313" key="3">
    <source>
        <dbReference type="Proteomes" id="UP000663801"/>
    </source>
</evidence>
<dbReference type="AlphaFoldDB" id="A0A938YP19"/>